<accession>A0A382HI55</accession>
<protein>
    <submittedName>
        <fullName evidence="1">Uncharacterized protein</fullName>
    </submittedName>
</protein>
<name>A0A382HI55_9ZZZZ</name>
<sequence length="48" mass="5380">MQSIEAILQRKLALVENHNEPVFDAQLPVVGVNKKSRKCTSMDLCIVL</sequence>
<dbReference type="EMBL" id="UINC01061366">
    <property type="protein sequence ID" value="SVB86869.1"/>
    <property type="molecule type" value="Genomic_DNA"/>
</dbReference>
<evidence type="ECO:0000313" key="1">
    <source>
        <dbReference type="EMBL" id="SVB86869.1"/>
    </source>
</evidence>
<organism evidence="1">
    <name type="scientific">marine metagenome</name>
    <dbReference type="NCBI Taxonomy" id="408172"/>
    <lineage>
        <taxon>unclassified sequences</taxon>
        <taxon>metagenomes</taxon>
        <taxon>ecological metagenomes</taxon>
    </lineage>
</organism>
<gene>
    <name evidence="1" type="ORF">METZ01_LOCUS239723</name>
</gene>
<proteinExistence type="predicted"/>
<dbReference type="AlphaFoldDB" id="A0A382HI55"/>
<reference evidence="1" key="1">
    <citation type="submission" date="2018-05" db="EMBL/GenBank/DDBJ databases">
        <authorList>
            <person name="Lanie J.A."/>
            <person name="Ng W.-L."/>
            <person name="Kazmierczak K.M."/>
            <person name="Andrzejewski T.M."/>
            <person name="Davidsen T.M."/>
            <person name="Wayne K.J."/>
            <person name="Tettelin H."/>
            <person name="Glass J.I."/>
            <person name="Rusch D."/>
            <person name="Podicherti R."/>
            <person name="Tsui H.-C.T."/>
            <person name="Winkler M.E."/>
        </authorList>
    </citation>
    <scope>NUCLEOTIDE SEQUENCE</scope>
</reference>